<protein>
    <submittedName>
        <fullName evidence="1">Uncharacterized protein</fullName>
    </submittedName>
</protein>
<sequence length="40" mass="4808">MVPRRRNIDPSNVLFDPDFEEHLTAKQEINTQWLTVNVKR</sequence>
<name>A0ABP3K695_9BACI</name>
<accession>A0ABP3K695</accession>
<reference evidence="2" key="1">
    <citation type="journal article" date="2019" name="Int. J. Syst. Evol. Microbiol.">
        <title>The Global Catalogue of Microorganisms (GCM) 10K type strain sequencing project: providing services to taxonomists for standard genome sequencing and annotation.</title>
        <authorList>
            <consortium name="The Broad Institute Genomics Platform"/>
            <consortium name="The Broad Institute Genome Sequencing Center for Infectious Disease"/>
            <person name="Wu L."/>
            <person name="Ma J."/>
        </authorList>
    </citation>
    <scope>NUCLEOTIDE SEQUENCE [LARGE SCALE GENOMIC DNA]</scope>
    <source>
        <strain evidence="2">JCM 14193</strain>
    </source>
</reference>
<comment type="caution">
    <text evidence="1">The sequence shown here is derived from an EMBL/GenBank/DDBJ whole genome shotgun (WGS) entry which is preliminary data.</text>
</comment>
<keyword evidence="2" id="KW-1185">Reference proteome</keyword>
<organism evidence="1 2">
    <name type="scientific">Alkalibacillus silvisoli</name>
    <dbReference type="NCBI Taxonomy" id="392823"/>
    <lineage>
        <taxon>Bacteria</taxon>
        <taxon>Bacillati</taxon>
        <taxon>Bacillota</taxon>
        <taxon>Bacilli</taxon>
        <taxon>Bacillales</taxon>
        <taxon>Bacillaceae</taxon>
        <taxon>Alkalibacillus</taxon>
    </lineage>
</organism>
<dbReference type="EMBL" id="BAAACZ010000034">
    <property type="protein sequence ID" value="GAA0472584.1"/>
    <property type="molecule type" value="Genomic_DNA"/>
</dbReference>
<proteinExistence type="predicted"/>
<dbReference type="Proteomes" id="UP001500740">
    <property type="component" value="Unassembled WGS sequence"/>
</dbReference>
<gene>
    <name evidence="1" type="ORF">GCM10008935_30600</name>
</gene>
<evidence type="ECO:0000313" key="2">
    <source>
        <dbReference type="Proteomes" id="UP001500740"/>
    </source>
</evidence>
<evidence type="ECO:0000313" key="1">
    <source>
        <dbReference type="EMBL" id="GAA0472584.1"/>
    </source>
</evidence>